<dbReference type="Gene3D" id="1.10.10.1740">
    <property type="entry name" value="Transmembrane protein 14-like"/>
    <property type="match status" value="1"/>
</dbReference>
<dbReference type="AlphaFoldDB" id="A0A9J5WV81"/>
<dbReference type="Proteomes" id="UP000824120">
    <property type="component" value="Chromosome 10"/>
</dbReference>
<evidence type="ECO:0000313" key="1">
    <source>
        <dbReference type="EMBL" id="KAG5578896.1"/>
    </source>
</evidence>
<protein>
    <submittedName>
        <fullName evidence="1">Uncharacterized protein</fullName>
    </submittedName>
</protein>
<accession>A0A9J5WV81</accession>
<dbReference type="OrthoDB" id="5620at2759"/>
<name>A0A9J5WV81_SOLCO</name>
<keyword evidence="2" id="KW-1185">Reference proteome</keyword>
<dbReference type="EMBL" id="JACXVP010000010">
    <property type="protein sequence ID" value="KAG5578896.1"/>
    <property type="molecule type" value="Genomic_DNA"/>
</dbReference>
<comment type="caution">
    <text evidence="1">The sequence shown here is derived from an EMBL/GenBank/DDBJ whole genome shotgun (WGS) entry which is preliminary data.</text>
</comment>
<sequence>MGQRYMQTSKIMPAGVVAGISMAITQLQNYRRRDISGGTQRTKVVPGPALIFHCDPYSVR</sequence>
<organism evidence="1 2">
    <name type="scientific">Solanum commersonii</name>
    <name type="common">Commerson's wild potato</name>
    <name type="synonym">Commerson's nightshade</name>
    <dbReference type="NCBI Taxonomy" id="4109"/>
    <lineage>
        <taxon>Eukaryota</taxon>
        <taxon>Viridiplantae</taxon>
        <taxon>Streptophyta</taxon>
        <taxon>Embryophyta</taxon>
        <taxon>Tracheophyta</taxon>
        <taxon>Spermatophyta</taxon>
        <taxon>Magnoliopsida</taxon>
        <taxon>eudicotyledons</taxon>
        <taxon>Gunneridae</taxon>
        <taxon>Pentapetalae</taxon>
        <taxon>asterids</taxon>
        <taxon>lamiids</taxon>
        <taxon>Solanales</taxon>
        <taxon>Solanaceae</taxon>
        <taxon>Solanoideae</taxon>
        <taxon>Solaneae</taxon>
        <taxon>Solanum</taxon>
    </lineage>
</organism>
<evidence type="ECO:0000313" key="2">
    <source>
        <dbReference type="Proteomes" id="UP000824120"/>
    </source>
</evidence>
<reference evidence="1 2" key="1">
    <citation type="submission" date="2020-09" db="EMBL/GenBank/DDBJ databases">
        <title>De no assembly of potato wild relative species, Solanum commersonii.</title>
        <authorList>
            <person name="Cho K."/>
        </authorList>
    </citation>
    <scope>NUCLEOTIDE SEQUENCE [LARGE SCALE GENOMIC DNA]</scope>
    <source>
        <strain evidence="1">LZ3.2</strain>
        <tissue evidence="1">Leaf</tissue>
    </source>
</reference>
<proteinExistence type="predicted"/>
<dbReference type="InterPro" id="IPR044890">
    <property type="entry name" value="TMEM14_sf"/>
</dbReference>
<gene>
    <name evidence="1" type="ORF">H5410_049523</name>
</gene>